<gene>
    <name evidence="2" type="ORF">PIB30_114340</name>
</gene>
<sequence>MSEENVEEAQHDPNPNAQRFYELLESTLELGRTPTHSEVFARTHTRKEDRSWVDKRAEDVNEAFLAELNRLQAERQALIEAGCPEPPPIDEGALLTRFAGGRKRGRIYGMGVVPSHQHPPLFPDDED</sequence>
<dbReference type="InterPro" id="IPR004252">
    <property type="entry name" value="Probable_transposase_24"/>
</dbReference>
<comment type="caution">
    <text evidence="2">The sequence shown here is derived from an EMBL/GenBank/DDBJ whole genome shotgun (WGS) entry which is preliminary data.</text>
</comment>
<proteinExistence type="predicted"/>
<organism evidence="2 3">
    <name type="scientific">Stylosanthes scabra</name>
    <dbReference type="NCBI Taxonomy" id="79078"/>
    <lineage>
        <taxon>Eukaryota</taxon>
        <taxon>Viridiplantae</taxon>
        <taxon>Streptophyta</taxon>
        <taxon>Embryophyta</taxon>
        <taxon>Tracheophyta</taxon>
        <taxon>Spermatophyta</taxon>
        <taxon>Magnoliopsida</taxon>
        <taxon>eudicotyledons</taxon>
        <taxon>Gunneridae</taxon>
        <taxon>Pentapetalae</taxon>
        <taxon>rosids</taxon>
        <taxon>fabids</taxon>
        <taxon>Fabales</taxon>
        <taxon>Fabaceae</taxon>
        <taxon>Papilionoideae</taxon>
        <taxon>50 kb inversion clade</taxon>
        <taxon>dalbergioids sensu lato</taxon>
        <taxon>Dalbergieae</taxon>
        <taxon>Pterocarpus clade</taxon>
        <taxon>Stylosanthes</taxon>
    </lineage>
</organism>
<accession>A0ABU6U1G1</accession>
<reference evidence="2 3" key="1">
    <citation type="journal article" date="2023" name="Plants (Basel)">
        <title>Bridging the Gap: Combining Genomics and Transcriptomics Approaches to Understand Stylosanthes scabra, an Orphan Legume from the Brazilian Caatinga.</title>
        <authorList>
            <person name="Ferreira-Neto J.R.C."/>
            <person name="da Silva M.D."/>
            <person name="Binneck E."/>
            <person name="de Melo N.F."/>
            <person name="da Silva R.H."/>
            <person name="de Melo A.L.T.M."/>
            <person name="Pandolfi V."/>
            <person name="Bustamante F.O."/>
            <person name="Brasileiro-Vidal A.C."/>
            <person name="Benko-Iseppon A.M."/>
        </authorList>
    </citation>
    <scope>NUCLEOTIDE SEQUENCE [LARGE SCALE GENOMIC DNA]</scope>
    <source>
        <tissue evidence="2">Leaves</tissue>
    </source>
</reference>
<protein>
    <submittedName>
        <fullName evidence="2">Uncharacterized protein</fullName>
    </submittedName>
</protein>
<dbReference type="EMBL" id="JASCZI010100966">
    <property type="protein sequence ID" value="MED6154619.1"/>
    <property type="molecule type" value="Genomic_DNA"/>
</dbReference>
<feature type="non-terminal residue" evidence="2">
    <location>
        <position position="127"/>
    </location>
</feature>
<name>A0ABU6U1G1_9FABA</name>
<evidence type="ECO:0000256" key="1">
    <source>
        <dbReference type="SAM" id="Coils"/>
    </source>
</evidence>
<evidence type="ECO:0000313" key="2">
    <source>
        <dbReference type="EMBL" id="MED6154619.1"/>
    </source>
</evidence>
<keyword evidence="1" id="KW-0175">Coiled coil</keyword>
<dbReference type="Pfam" id="PF03004">
    <property type="entry name" value="Transposase_24"/>
    <property type="match status" value="1"/>
</dbReference>
<keyword evidence="3" id="KW-1185">Reference proteome</keyword>
<dbReference type="Proteomes" id="UP001341840">
    <property type="component" value="Unassembled WGS sequence"/>
</dbReference>
<feature type="coiled-coil region" evidence="1">
    <location>
        <begin position="54"/>
        <end position="81"/>
    </location>
</feature>
<evidence type="ECO:0000313" key="3">
    <source>
        <dbReference type="Proteomes" id="UP001341840"/>
    </source>
</evidence>